<dbReference type="Proteomes" id="UP000009374">
    <property type="component" value="Unassembled WGS sequence"/>
</dbReference>
<feature type="region of interest" description="Disordered" evidence="1">
    <location>
        <begin position="163"/>
        <end position="190"/>
    </location>
</feature>
<keyword evidence="4" id="KW-1185">Reference proteome</keyword>
<name>C6HTT4_9BACT</name>
<keyword evidence="2" id="KW-1133">Transmembrane helix</keyword>
<reference evidence="3 4" key="1">
    <citation type="journal article" date="2009" name="Appl. Environ. Microbiol.">
        <title>Community genomic and proteomic analyses of chemoautotrophic iron-oxidizing "Leptospirillum rubarum" (Group II) and "Leptospirillum ferrodiazotrophum" (Group III) bacteria in acid mine drainage biofilms.</title>
        <authorList>
            <person name="Goltsman D.S."/>
            <person name="Denef V.J."/>
            <person name="Singer S.W."/>
            <person name="VerBerkmoes N.C."/>
            <person name="Lefsrud M."/>
            <person name="Mueller R.S."/>
            <person name="Dick G.J."/>
            <person name="Sun C.L."/>
            <person name="Wheeler K.E."/>
            <person name="Zemla A."/>
            <person name="Baker B.J."/>
            <person name="Hauser L."/>
            <person name="Land M."/>
            <person name="Shah M.B."/>
            <person name="Thelen M.P."/>
            <person name="Hettich R.L."/>
            <person name="Banfield J.F."/>
        </authorList>
    </citation>
    <scope>NUCLEOTIDE SEQUENCE [LARGE SCALE GENOMIC DNA]</scope>
</reference>
<evidence type="ECO:0000256" key="1">
    <source>
        <dbReference type="SAM" id="MobiDB-lite"/>
    </source>
</evidence>
<evidence type="ECO:0000256" key="2">
    <source>
        <dbReference type="SAM" id="Phobius"/>
    </source>
</evidence>
<sequence length="190" mass="20922">MRKSSVESSGFTLLEIMVVLFLVALVAILVLPKLSLRHEAKLPALARRLSGEIRTLQWEAISRQRMLRLDYDLDRGAFSASMLAPSGTLSPFETTGVHPFRLSSPLRIRRIRVLHQGKVTDGKTFTQFFPTGSVEPTTIVLDDGDHRMTLILHGITGRIEVVDGEESPSSAPPFYGPPSGEIPTLESGDE</sequence>
<evidence type="ECO:0000313" key="4">
    <source>
        <dbReference type="Proteomes" id="UP000009374"/>
    </source>
</evidence>
<dbReference type="InterPro" id="IPR012902">
    <property type="entry name" value="N_methyl_site"/>
</dbReference>
<gene>
    <name evidence="3" type="ORF">UBAL3_24060066</name>
</gene>
<dbReference type="InterPro" id="IPR045584">
    <property type="entry name" value="Pilin-like"/>
</dbReference>
<protein>
    <recommendedName>
        <fullName evidence="5">General secretion pathway protein H</fullName>
    </recommendedName>
</protein>
<feature type="transmembrane region" description="Helical" evidence="2">
    <location>
        <begin position="12"/>
        <end position="31"/>
    </location>
</feature>
<dbReference type="SUPFAM" id="SSF54523">
    <property type="entry name" value="Pili subunits"/>
    <property type="match status" value="1"/>
</dbReference>
<dbReference type="EMBL" id="GG693851">
    <property type="protein sequence ID" value="EES54049.1"/>
    <property type="molecule type" value="Genomic_DNA"/>
</dbReference>
<evidence type="ECO:0008006" key="5">
    <source>
        <dbReference type="Google" id="ProtNLM"/>
    </source>
</evidence>
<organism evidence="3 4">
    <name type="scientific">Leptospirillum ferrodiazotrophum</name>
    <dbReference type="NCBI Taxonomy" id="412449"/>
    <lineage>
        <taxon>Bacteria</taxon>
        <taxon>Pseudomonadati</taxon>
        <taxon>Nitrospirota</taxon>
        <taxon>Nitrospiria</taxon>
        <taxon>Nitrospirales</taxon>
        <taxon>Nitrospiraceae</taxon>
        <taxon>Leptospirillum</taxon>
    </lineage>
</organism>
<keyword evidence="2" id="KW-0472">Membrane</keyword>
<dbReference type="AlphaFoldDB" id="C6HTT4"/>
<accession>C6HTT4</accession>
<keyword evidence="2" id="KW-0812">Transmembrane</keyword>
<evidence type="ECO:0000313" key="3">
    <source>
        <dbReference type="EMBL" id="EES54049.1"/>
    </source>
</evidence>
<dbReference type="NCBIfam" id="TIGR02532">
    <property type="entry name" value="IV_pilin_GFxxxE"/>
    <property type="match status" value="1"/>
</dbReference>
<proteinExistence type="predicted"/>
<dbReference type="PROSITE" id="PS00409">
    <property type="entry name" value="PROKAR_NTER_METHYL"/>
    <property type="match status" value="1"/>
</dbReference>